<keyword evidence="2" id="KW-1185">Reference proteome</keyword>
<name>A0AAV7QX61_PLEWA</name>
<protein>
    <submittedName>
        <fullName evidence="1">Uncharacterized protein</fullName>
    </submittedName>
</protein>
<gene>
    <name evidence="1" type="ORF">NDU88_010728</name>
</gene>
<organism evidence="1 2">
    <name type="scientific">Pleurodeles waltl</name>
    <name type="common">Iberian ribbed newt</name>
    <dbReference type="NCBI Taxonomy" id="8319"/>
    <lineage>
        <taxon>Eukaryota</taxon>
        <taxon>Metazoa</taxon>
        <taxon>Chordata</taxon>
        <taxon>Craniata</taxon>
        <taxon>Vertebrata</taxon>
        <taxon>Euteleostomi</taxon>
        <taxon>Amphibia</taxon>
        <taxon>Batrachia</taxon>
        <taxon>Caudata</taxon>
        <taxon>Salamandroidea</taxon>
        <taxon>Salamandridae</taxon>
        <taxon>Pleurodelinae</taxon>
        <taxon>Pleurodeles</taxon>
    </lineage>
</organism>
<comment type="caution">
    <text evidence="1">The sequence shown here is derived from an EMBL/GenBank/DDBJ whole genome shotgun (WGS) entry which is preliminary data.</text>
</comment>
<reference evidence="1" key="1">
    <citation type="journal article" date="2022" name="bioRxiv">
        <title>Sequencing and chromosome-scale assembly of the giantPleurodeles waltlgenome.</title>
        <authorList>
            <person name="Brown T."/>
            <person name="Elewa A."/>
            <person name="Iarovenko S."/>
            <person name="Subramanian E."/>
            <person name="Araus A.J."/>
            <person name="Petzold A."/>
            <person name="Susuki M."/>
            <person name="Suzuki K.-i.T."/>
            <person name="Hayashi T."/>
            <person name="Toyoda A."/>
            <person name="Oliveira C."/>
            <person name="Osipova E."/>
            <person name="Leigh N.D."/>
            <person name="Simon A."/>
            <person name="Yun M.H."/>
        </authorList>
    </citation>
    <scope>NUCLEOTIDE SEQUENCE</scope>
    <source>
        <strain evidence="1">20211129_DDA</strain>
        <tissue evidence="1">Liver</tissue>
    </source>
</reference>
<dbReference type="AlphaFoldDB" id="A0AAV7QX61"/>
<evidence type="ECO:0000313" key="2">
    <source>
        <dbReference type="Proteomes" id="UP001066276"/>
    </source>
</evidence>
<accession>A0AAV7QX61</accession>
<proteinExistence type="predicted"/>
<dbReference type="Proteomes" id="UP001066276">
    <property type="component" value="Chromosome 6"/>
</dbReference>
<sequence length="73" mass="8040">MPASPQRLPYSQKAPRARAKTLTGELALVKGTQAFTEELALLKRAQALVEETGLPEECAGHHWAFLEILTLLK</sequence>
<dbReference type="EMBL" id="JANPWB010000010">
    <property type="protein sequence ID" value="KAJ1144429.1"/>
    <property type="molecule type" value="Genomic_DNA"/>
</dbReference>
<evidence type="ECO:0000313" key="1">
    <source>
        <dbReference type="EMBL" id="KAJ1144429.1"/>
    </source>
</evidence>